<dbReference type="PANTHER" id="PTHR38339:SF1">
    <property type="entry name" value="TRANSGLUTAMINASE-LIKE DOMAIN-CONTAINING PROTEIN"/>
    <property type="match status" value="1"/>
</dbReference>
<sequence length="520" mass="58605">MKVAGAKVLAAMIIIFILSAGCTGTSGEDTDIASETGDDRQIIDKSPAADNLYSKGLSEFKSGNYRTAEGYFADAENFYQNLNNKDKTLNARYMKYKSLRAYIEYPYNQTVAKEEMAAKIPGITEEEMNLWLSGDAQKITTDNETLYYENTVINYLYANSEVLQNFNYLNFGYVSEEALSRSKELSGPFYTNPRHYKGIESLNIPKDKFTADGIIKIWFPLPLNTEAQSNVTVNNLSYEEYIVKGPVTDGSIGYVYYEIPGGKIAGDLIISADIGFTYYEHISDTDPSPVMEYNRSSPEYLHYTASVGNTEISEDIKNKAEEIAGGEKNPYLQAKLIYNYIITTYPYSQVPHLSLDTVEPKIAETAYMYETGNGDCGTQSMYFSALCRALGIPARALGGYQMVMSDSPGEHFWAEYYIEGYGWVPCDPTVAETADWVEIPDEKREKFKEFYSDSLDARRFVIQKETDAVMIPLFEEKTVSPDNLPVFRPVLQSPAFVHDESETDIDLFARGYFSIELKEV</sequence>
<dbReference type="EMBL" id="CP096115">
    <property type="protein sequence ID" value="UUX92499.1"/>
    <property type="molecule type" value="Genomic_DNA"/>
</dbReference>
<proteinExistence type="predicted"/>
<dbReference type="Gene3D" id="3.10.620.30">
    <property type="match status" value="1"/>
</dbReference>
<evidence type="ECO:0000313" key="2">
    <source>
        <dbReference type="EMBL" id="UUX92499.1"/>
    </source>
</evidence>
<gene>
    <name evidence="2" type="ORF">L6E24_14385</name>
</gene>
<dbReference type="PROSITE" id="PS51257">
    <property type="entry name" value="PROKAR_LIPOPROTEIN"/>
    <property type="match status" value="1"/>
</dbReference>
<feature type="domain" description="Transglutaminase-like" evidence="1">
    <location>
        <begin position="368"/>
        <end position="430"/>
    </location>
</feature>
<reference evidence="2" key="1">
    <citation type="submission" date="2022-04" db="EMBL/GenBank/DDBJ databases">
        <title>Complete genome of Methanoplanus endosymbiosus DSM 3599.</title>
        <authorList>
            <person name="Chen S.-C."/>
            <person name="You Y.-T."/>
            <person name="Zhou Y.-Z."/>
            <person name="Lai M.-C."/>
        </authorList>
    </citation>
    <scope>NUCLEOTIDE SEQUENCE</scope>
    <source>
        <strain evidence="2">DSM 3599</strain>
    </source>
</reference>
<dbReference type="AlphaFoldDB" id="A0A9E7PP63"/>
<keyword evidence="3" id="KW-1185">Reference proteome</keyword>
<dbReference type="GeneID" id="74308916"/>
<dbReference type="SUPFAM" id="SSF54001">
    <property type="entry name" value="Cysteine proteinases"/>
    <property type="match status" value="1"/>
</dbReference>
<protein>
    <submittedName>
        <fullName evidence="2">Transglutaminase domain-containing protein</fullName>
    </submittedName>
</protein>
<dbReference type="KEGG" id="mend:L6E24_14385"/>
<dbReference type="RefSeq" id="WP_257742647.1">
    <property type="nucleotide sequence ID" value="NZ_CP096115.1"/>
</dbReference>
<dbReference type="SMART" id="SM00460">
    <property type="entry name" value="TGc"/>
    <property type="match status" value="1"/>
</dbReference>
<accession>A0A9E7PP63</accession>
<dbReference type="Pfam" id="PF01841">
    <property type="entry name" value="Transglut_core"/>
    <property type="match status" value="1"/>
</dbReference>
<name>A0A9E7PP63_9EURY</name>
<organism evidence="2 3">
    <name type="scientific">Methanoplanus endosymbiosus</name>
    <dbReference type="NCBI Taxonomy" id="33865"/>
    <lineage>
        <taxon>Archaea</taxon>
        <taxon>Methanobacteriati</taxon>
        <taxon>Methanobacteriota</taxon>
        <taxon>Stenosarchaea group</taxon>
        <taxon>Methanomicrobia</taxon>
        <taxon>Methanomicrobiales</taxon>
        <taxon>Methanomicrobiaceae</taxon>
        <taxon>Methanoplanus</taxon>
    </lineage>
</organism>
<dbReference type="InterPro" id="IPR038765">
    <property type="entry name" value="Papain-like_cys_pep_sf"/>
</dbReference>
<evidence type="ECO:0000313" key="3">
    <source>
        <dbReference type="Proteomes" id="UP001060368"/>
    </source>
</evidence>
<evidence type="ECO:0000259" key="1">
    <source>
        <dbReference type="SMART" id="SM00460"/>
    </source>
</evidence>
<dbReference type="Proteomes" id="UP001060368">
    <property type="component" value="Chromosome"/>
</dbReference>
<dbReference type="PANTHER" id="PTHR38339">
    <property type="entry name" value="TRANSGLUTAMINASE DOMAIN PROTEIN"/>
    <property type="match status" value="1"/>
</dbReference>
<dbReference type="InterPro" id="IPR002931">
    <property type="entry name" value="Transglutaminase-like"/>
</dbReference>